<evidence type="ECO:0000259" key="5">
    <source>
        <dbReference type="PROSITE" id="PS50181"/>
    </source>
</evidence>
<evidence type="ECO:0000313" key="7">
    <source>
        <dbReference type="Proteomes" id="UP000242188"/>
    </source>
</evidence>
<dbReference type="STRING" id="6573.A0A210QCC3"/>
<dbReference type="EMBL" id="NEDP02004188">
    <property type="protein sequence ID" value="OWF46406.1"/>
    <property type="molecule type" value="Genomic_DNA"/>
</dbReference>
<dbReference type="InterPro" id="IPR011050">
    <property type="entry name" value="Pectin_lyase_fold/virulence"/>
</dbReference>
<feature type="domain" description="F-box" evidence="5">
    <location>
        <begin position="16"/>
        <end position="64"/>
    </location>
</feature>
<dbReference type="AlphaFoldDB" id="A0A210QCC3"/>
<comment type="pathway">
    <text evidence="1">Protein modification; protein ubiquitination.</text>
</comment>
<dbReference type="CDD" id="cd22090">
    <property type="entry name" value="F-box_FBXO10"/>
    <property type="match status" value="1"/>
</dbReference>
<dbReference type="InterPro" id="IPR001810">
    <property type="entry name" value="F-box_dom"/>
</dbReference>
<dbReference type="Proteomes" id="UP000242188">
    <property type="component" value="Unassembled WGS sequence"/>
</dbReference>
<dbReference type="NCBIfam" id="TIGR03804">
    <property type="entry name" value="para_beta_helix"/>
    <property type="match status" value="1"/>
</dbReference>
<dbReference type="PANTHER" id="PTHR22990:SF15">
    <property type="entry name" value="F-BOX ONLY PROTEIN 10"/>
    <property type="match status" value="1"/>
</dbReference>
<organism evidence="6 7">
    <name type="scientific">Mizuhopecten yessoensis</name>
    <name type="common">Japanese scallop</name>
    <name type="synonym">Patinopecten yessoensis</name>
    <dbReference type="NCBI Taxonomy" id="6573"/>
    <lineage>
        <taxon>Eukaryota</taxon>
        <taxon>Metazoa</taxon>
        <taxon>Spiralia</taxon>
        <taxon>Lophotrochozoa</taxon>
        <taxon>Mollusca</taxon>
        <taxon>Bivalvia</taxon>
        <taxon>Autobranchia</taxon>
        <taxon>Pteriomorphia</taxon>
        <taxon>Pectinida</taxon>
        <taxon>Pectinoidea</taxon>
        <taxon>Pectinidae</taxon>
        <taxon>Mizuhopecten</taxon>
    </lineage>
</organism>
<dbReference type="SMART" id="SM00710">
    <property type="entry name" value="PbH1"/>
    <property type="match status" value="16"/>
</dbReference>
<comment type="caution">
    <text evidence="6">The sequence shown here is derived from an EMBL/GenBank/DDBJ whole genome shotgun (WGS) entry which is preliminary data.</text>
</comment>
<evidence type="ECO:0000256" key="3">
    <source>
        <dbReference type="ARBA" id="ARBA00022786"/>
    </source>
</evidence>
<dbReference type="Pfam" id="PF00646">
    <property type="entry name" value="F-box"/>
    <property type="match status" value="1"/>
</dbReference>
<feature type="compositionally biased region" description="Polar residues" evidence="4">
    <location>
        <begin position="441"/>
        <end position="454"/>
    </location>
</feature>
<evidence type="ECO:0000256" key="2">
    <source>
        <dbReference type="ARBA" id="ARBA00022737"/>
    </source>
</evidence>
<dbReference type="InterPro" id="IPR039448">
    <property type="entry name" value="Beta_helix"/>
</dbReference>
<dbReference type="InterPro" id="IPR051550">
    <property type="entry name" value="SCF-Subunits/Alg-Epimerases"/>
</dbReference>
<evidence type="ECO:0000256" key="4">
    <source>
        <dbReference type="SAM" id="MobiDB-lite"/>
    </source>
</evidence>
<keyword evidence="3" id="KW-0833">Ubl conjugation pathway</keyword>
<protein>
    <submittedName>
        <fullName evidence="6">F-box only protein 10</fullName>
    </submittedName>
</protein>
<reference evidence="6 7" key="1">
    <citation type="journal article" date="2017" name="Nat. Ecol. Evol.">
        <title>Scallop genome provides insights into evolution of bilaterian karyotype and development.</title>
        <authorList>
            <person name="Wang S."/>
            <person name="Zhang J."/>
            <person name="Jiao W."/>
            <person name="Li J."/>
            <person name="Xun X."/>
            <person name="Sun Y."/>
            <person name="Guo X."/>
            <person name="Huan P."/>
            <person name="Dong B."/>
            <person name="Zhang L."/>
            <person name="Hu X."/>
            <person name="Sun X."/>
            <person name="Wang J."/>
            <person name="Zhao C."/>
            <person name="Wang Y."/>
            <person name="Wang D."/>
            <person name="Huang X."/>
            <person name="Wang R."/>
            <person name="Lv J."/>
            <person name="Li Y."/>
            <person name="Zhang Z."/>
            <person name="Liu B."/>
            <person name="Lu W."/>
            <person name="Hui Y."/>
            <person name="Liang J."/>
            <person name="Zhou Z."/>
            <person name="Hou R."/>
            <person name="Li X."/>
            <person name="Liu Y."/>
            <person name="Li H."/>
            <person name="Ning X."/>
            <person name="Lin Y."/>
            <person name="Zhao L."/>
            <person name="Xing Q."/>
            <person name="Dou J."/>
            <person name="Li Y."/>
            <person name="Mao J."/>
            <person name="Guo H."/>
            <person name="Dou H."/>
            <person name="Li T."/>
            <person name="Mu C."/>
            <person name="Jiang W."/>
            <person name="Fu Q."/>
            <person name="Fu X."/>
            <person name="Miao Y."/>
            <person name="Liu J."/>
            <person name="Yu Q."/>
            <person name="Li R."/>
            <person name="Liao H."/>
            <person name="Li X."/>
            <person name="Kong Y."/>
            <person name="Jiang Z."/>
            <person name="Chourrout D."/>
            <person name="Li R."/>
            <person name="Bao Z."/>
        </authorList>
    </citation>
    <scope>NUCLEOTIDE SEQUENCE [LARGE SCALE GENOMIC DNA]</scope>
    <source>
        <strain evidence="6 7">PY_sf001</strain>
    </source>
</reference>
<dbReference type="SUPFAM" id="SSF51126">
    <property type="entry name" value="Pectin lyase-like"/>
    <property type="match status" value="4"/>
</dbReference>
<dbReference type="PANTHER" id="PTHR22990">
    <property type="entry name" value="F-BOX ONLY PROTEIN"/>
    <property type="match status" value="1"/>
</dbReference>
<dbReference type="InterPro" id="IPR006626">
    <property type="entry name" value="PbH1"/>
</dbReference>
<dbReference type="SMART" id="SM00256">
    <property type="entry name" value="FBOX"/>
    <property type="match status" value="1"/>
</dbReference>
<dbReference type="Gene3D" id="2.160.20.10">
    <property type="entry name" value="Single-stranded right-handed beta-helix, Pectin lyase-like"/>
    <property type="match status" value="4"/>
</dbReference>
<dbReference type="Pfam" id="PF13229">
    <property type="entry name" value="Beta_helix"/>
    <property type="match status" value="2"/>
</dbReference>
<dbReference type="SUPFAM" id="SSF81383">
    <property type="entry name" value="F-box domain"/>
    <property type="match status" value="1"/>
</dbReference>
<dbReference type="GO" id="GO:0042981">
    <property type="term" value="P:regulation of apoptotic process"/>
    <property type="evidence" value="ECO:0007669"/>
    <property type="project" value="TreeGrafter"/>
</dbReference>
<feature type="compositionally biased region" description="Low complexity" evidence="4">
    <location>
        <begin position="500"/>
        <end position="515"/>
    </location>
</feature>
<feature type="compositionally biased region" description="Acidic residues" evidence="4">
    <location>
        <begin position="542"/>
        <end position="552"/>
    </location>
</feature>
<name>A0A210QCC3_MIZYE</name>
<dbReference type="InterPro" id="IPR036047">
    <property type="entry name" value="F-box-like_dom_sf"/>
</dbReference>
<dbReference type="InterPro" id="IPR022441">
    <property type="entry name" value="Para_beta_helix_rpt-2"/>
</dbReference>
<dbReference type="InterPro" id="IPR012334">
    <property type="entry name" value="Pectin_lyas_fold"/>
</dbReference>
<feature type="region of interest" description="Disordered" evidence="4">
    <location>
        <begin position="496"/>
        <end position="554"/>
    </location>
</feature>
<feature type="compositionally biased region" description="Low complexity" evidence="4">
    <location>
        <begin position="313"/>
        <end position="324"/>
    </location>
</feature>
<evidence type="ECO:0000313" key="6">
    <source>
        <dbReference type="EMBL" id="OWF46406.1"/>
    </source>
</evidence>
<dbReference type="Gene3D" id="1.20.1280.50">
    <property type="match status" value="1"/>
</dbReference>
<keyword evidence="2" id="KW-0677">Repeat</keyword>
<accession>A0A210QCC3</accession>
<dbReference type="OrthoDB" id="427974at2759"/>
<evidence type="ECO:0000256" key="1">
    <source>
        <dbReference type="ARBA" id="ARBA00004906"/>
    </source>
</evidence>
<gene>
    <name evidence="6" type="ORF">KP79_PYT23984</name>
</gene>
<dbReference type="PROSITE" id="PS50181">
    <property type="entry name" value="FBOX"/>
    <property type="match status" value="1"/>
</dbReference>
<dbReference type="GO" id="GO:0006511">
    <property type="term" value="P:ubiquitin-dependent protein catabolic process"/>
    <property type="evidence" value="ECO:0007669"/>
    <property type="project" value="TreeGrafter"/>
</dbReference>
<keyword evidence="7" id="KW-1185">Reference proteome</keyword>
<sequence length="1147" mass="125621">MSSPSAKPEAGSKVLPGDKSGLPYEIWRIILSYLSEEDLCRSSCVCKTWNDLIISLDNTRWRELYLQCGDWKHPYWPLNTKSEPASWKQAFKEQFMSTRFWVRTQREPDPATCLYVLKRRKERKTIHVGRGKEHATLKGALAVARDYDRIVVHPGIYDEQFEMSSKIPFELVGEGELGSVILVVCIEQMALTGRVSNLVFRAPWFTNFILKVRSGYLQVDNCILEDGMVYVQNPGTCHLKFCTLRHATVILQYVNASVIENCEFSQTDSAAITVEGFPREEKNWTYGYLMEKIVSACDISHTQRNPKGEPVPTSAFSTSTAYTANQKPSEKSCDSKTDCTSFMEPSFGGRSVSGSAKFSHVHSEFTEKPSSNVHLFRSLSNKEQLYLKESSASDLVSYTEDITMLESHRKNSKASSMDAMLNIGNLQPCTSNVVVHRGESSDQPPDSQGLTITQHYAPPVPADRGHEEQGPVAPQQNGDQPANPVINHELQLNIRRDSSDSGSRSPLSMISGSDLFDGDDDSIGRYDSGSEHSIAGASTSSSDEDLMSDAESDFSSSEESVIMLSYPEHQLPRSVSASCSLNADADVISISSQNQSEQIPIVHDEAMQKVLDEVRGCLIRHCHMTQCKGGAMVSLQAQAVISHCDLSSLGYGVRCIQNAKIVLINSEIHHSRTSGVFMRLAASGLIAGNDIHSNCEAGIDIRKNADPIVQSNRIHHGKRSGVVVLGSGRGHINNNEIFQNKEAGVYVLYRGNPVVSKNQIHSGKAAGVAVNEGGRGYFIDNVITGNQWGGVDIRKGGDPVITQNVIANGLSDGIVIGENGRGSIENNVISGNSGCGVWITAACQPMLHGNQINDNGDAGVTFVNKMDAAHEADTMGINRSEMHTQQSMEFWQFANDEQPFPRRPCQKATIEYNSIYHNGGRGVKVMFNDEVDIQCNAIHGNRGDGIYIDQTSDVLVQDNSITCNCGNGVMTSSSGKVSIQGNGIFDNRDHGILCQNEADISTNDIVGNQRCAIQLQKNESISVQHNRLQSLSDKTLLVTMVLKGCIQDNEIFKSSHKAIELGPGCTCAVKDNSVVGREEKDKKSHEVTNNGDTDKDFWMLKDPGPRPHIEAPSLINSLPANQVTTVTRVTVPSAGNCEEGSKLCVIL</sequence>
<proteinExistence type="predicted"/>
<feature type="region of interest" description="Disordered" evidence="4">
    <location>
        <begin position="1078"/>
        <end position="1097"/>
    </location>
</feature>
<feature type="region of interest" description="Disordered" evidence="4">
    <location>
        <begin position="436"/>
        <end position="484"/>
    </location>
</feature>
<feature type="region of interest" description="Disordered" evidence="4">
    <location>
        <begin position="303"/>
        <end position="329"/>
    </location>
</feature>